<dbReference type="Proteomes" id="UP001286313">
    <property type="component" value="Unassembled WGS sequence"/>
</dbReference>
<dbReference type="EMBL" id="JAWQEG010003723">
    <property type="protein sequence ID" value="KAK3864770.1"/>
    <property type="molecule type" value="Genomic_DNA"/>
</dbReference>
<name>A0AAE1F0M7_PETCI</name>
<feature type="region of interest" description="Disordered" evidence="1">
    <location>
        <begin position="1"/>
        <end position="40"/>
    </location>
</feature>
<evidence type="ECO:0000313" key="2">
    <source>
        <dbReference type="EMBL" id="KAK3864770.1"/>
    </source>
</evidence>
<reference evidence="2" key="1">
    <citation type="submission" date="2023-10" db="EMBL/GenBank/DDBJ databases">
        <title>Genome assemblies of two species of porcelain crab, Petrolisthes cinctipes and Petrolisthes manimaculis (Anomura: Porcellanidae).</title>
        <authorList>
            <person name="Angst P."/>
        </authorList>
    </citation>
    <scope>NUCLEOTIDE SEQUENCE</scope>
    <source>
        <strain evidence="2">PB745_01</strain>
        <tissue evidence="2">Gill</tissue>
    </source>
</reference>
<feature type="compositionally biased region" description="Polar residues" evidence="1">
    <location>
        <begin position="10"/>
        <end position="22"/>
    </location>
</feature>
<dbReference type="AlphaFoldDB" id="A0AAE1F0M7"/>
<proteinExistence type="predicted"/>
<comment type="caution">
    <text evidence="2">The sequence shown here is derived from an EMBL/GenBank/DDBJ whole genome shotgun (WGS) entry which is preliminary data.</text>
</comment>
<evidence type="ECO:0000256" key="1">
    <source>
        <dbReference type="SAM" id="MobiDB-lite"/>
    </source>
</evidence>
<keyword evidence="3" id="KW-1185">Reference proteome</keyword>
<protein>
    <submittedName>
        <fullName evidence="2">Uncharacterized protein</fullName>
    </submittedName>
</protein>
<organism evidence="2 3">
    <name type="scientific">Petrolisthes cinctipes</name>
    <name type="common">Flat porcelain crab</name>
    <dbReference type="NCBI Taxonomy" id="88211"/>
    <lineage>
        <taxon>Eukaryota</taxon>
        <taxon>Metazoa</taxon>
        <taxon>Ecdysozoa</taxon>
        <taxon>Arthropoda</taxon>
        <taxon>Crustacea</taxon>
        <taxon>Multicrustacea</taxon>
        <taxon>Malacostraca</taxon>
        <taxon>Eumalacostraca</taxon>
        <taxon>Eucarida</taxon>
        <taxon>Decapoda</taxon>
        <taxon>Pleocyemata</taxon>
        <taxon>Anomura</taxon>
        <taxon>Galatheoidea</taxon>
        <taxon>Porcellanidae</taxon>
        <taxon>Petrolisthes</taxon>
    </lineage>
</organism>
<accession>A0AAE1F0M7</accession>
<gene>
    <name evidence="2" type="ORF">Pcinc_029570</name>
</gene>
<sequence>MVHTFFLDDSSASLQYEQQQQAHPDEAADGGSRASQPHGCQHVYSWQGSARLNAHTPTARVDNTTTEVLRSVGTSSPKMPAIAMVTS</sequence>
<evidence type="ECO:0000313" key="3">
    <source>
        <dbReference type="Proteomes" id="UP001286313"/>
    </source>
</evidence>